<comment type="caution">
    <text evidence="1">The sequence shown here is derived from an EMBL/GenBank/DDBJ whole genome shotgun (WGS) entry which is preliminary data.</text>
</comment>
<dbReference type="RefSeq" id="WP_084855662.1">
    <property type="nucleotide sequence ID" value="NZ_NBWC01000012.1"/>
</dbReference>
<evidence type="ECO:0000313" key="2">
    <source>
        <dbReference type="Proteomes" id="UP000193675"/>
    </source>
</evidence>
<dbReference type="AlphaFoldDB" id="A0A1X0ZZE7"/>
<evidence type="ECO:0000313" key="1">
    <source>
        <dbReference type="EMBL" id="ORL65004.1"/>
    </source>
</evidence>
<gene>
    <name evidence="1" type="ORF">B7H17_09760</name>
</gene>
<protein>
    <submittedName>
        <fullName evidence="1">Uncharacterized protein</fullName>
    </submittedName>
</protein>
<name>A0A1X0ZZE7_PSEPU</name>
<dbReference type="Proteomes" id="UP000193675">
    <property type="component" value="Unassembled WGS sequence"/>
</dbReference>
<proteinExistence type="predicted"/>
<organism evidence="1 2">
    <name type="scientific">Pseudomonas putida</name>
    <name type="common">Arthrobacter siderocapsulatus</name>
    <dbReference type="NCBI Taxonomy" id="303"/>
    <lineage>
        <taxon>Bacteria</taxon>
        <taxon>Pseudomonadati</taxon>
        <taxon>Pseudomonadota</taxon>
        <taxon>Gammaproteobacteria</taxon>
        <taxon>Pseudomonadales</taxon>
        <taxon>Pseudomonadaceae</taxon>
        <taxon>Pseudomonas</taxon>
    </lineage>
</organism>
<dbReference type="EMBL" id="NBWC01000012">
    <property type="protein sequence ID" value="ORL65004.1"/>
    <property type="molecule type" value="Genomic_DNA"/>
</dbReference>
<sequence>MRYQVGTHGVGGRNESWYYAEYNKATGRAYWVHEWSNMNSGLQVTDGEKKIPLEEAGGQSFYEKAVEVIQANHPEWQPLKG</sequence>
<accession>A0A1X0ZZE7</accession>
<reference evidence="1 2" key="1">
    <citation type="submission" date="2017-04" db="EMBL/GenBank/DDBJ databases">
        <title>Presence of VIM-2 positive Pseudomonas species in chickens and their surrounding environment.</title>
        <authorList>
            <person name="Zhang R."/>
        </authorList>
    </citation>
    <scope>NUCLEOTIDE SEQUENCE [LARGE SCALE GENOMIC DNA]</scope>
    <source>
        <strain evidence="1 2">DZ-C18</strain>
    </source>
</reference>